<feature type="chain" id="PRO_5043353256" evidence="1">
    <location>
        <begin position="24"/>
        <end position="315"/>
    </location>
</feature>
<protein>
    <submittedName>
        <fullName evidence="2">Zinc ABC transporter substrate-binding protein</fullName>
    </submittedName>
</protein>
<dbReference type="GO" id="GO:0046872">
    <property type="term" value="F:metal ion binding"/>
    <property type="evidence" value="ECO:0007669"/>
    <property type="project" value="InterPro"/>
</dbReference>
<dbReference type="EMBL" id="JAUOPG010000003">
    <property type="protein sequence ID" value="MDO6453170.1"/>
    <property type="molecule type" value="Genomic_DNA"/>
</dbReference>
<dbReference type="SUPFAM" id="SSF53807">
    <property type="entry name" value="Helical backbone' metal receptor"/>
    <property type="match status" value="1"/>
</dbReference>
<dbReference type="GO" id="GO:0030001">
    <property type="term" value="P:metal ion transport"/>
    <property type="evidence" value="ECO:0007669"/>
    <property type="project" value="InterPro"/>
</dbReference>
<keyword evidence="1" id="KW-0732">Signal</keyword>
<dbReference type="Pfam" id="PF01297">
    <property type="entry name" value="ZnuA"/>
    <property type="match status" value="1"/>
</dbReference>
<evidence type="ECO:0000313" key="3">
    <source>
        <dbReference type="Proteomes" id="UP001169862"/>
    </source>
</evidence>
<accession>A0AAW7XGK7</accession>
<dbReference type="PANTHER" id="PTHR42953">
    <property type="entry name" value="HIGH-AFFINITY ZINC UPTAKE SYSTEM PROTEIN ZNUA-RELATED"/>
    <property type="match status" value="1"/>
</dbReference>
<evidence type="ECO:0000256" key="1">
    <source>
        <dbReference type="SAM" id="SignalP"/>
    </source>
</evidence>
<evidence type="ECO:0000313" key="2">
    <source>
        <dbReference type="EMBL" id="MDO6453170.1"/>
    </source>
</evidence>
<dbReference type="Proteomes" id="UP001169862">
    <property type="component" value="Unassembled WGS sequence"/>
</dbReference>
<name>A0AAW7XGK7_9GAMM</name>
<organism evidence="2 3">
    <name type="scientific">Neptunomonas phycophila</name>
    <dbReference type="NCBI Taxonomy" id="1572645"/>
    <lineage>
        <taxon>Bacteria</taxon>
        <taxon>Pseudomonadati</taxon>
        <taxon>Pseudomonadota</taxon>
        <taxon>Gammaproteobacteria</taxon>
        <taxon>Oceanospirillales</taxon>
        <taxon>Oceanospirillaceae</taxon>
        <taxon>Neptunomonas</taxon>
    </lineage>
</organism>
<dbReference type="RefSeq" id="WP_303549326.1">
    <property type="nucleotide sequence ID" value="NZ_JAUOPG010000003.1"/>
</dbReference>
<comment type="caution">
    <text evidence="2">The sequence shown here is derived from an EMBL/GenBank/DDBJ whole genome shotgun (WGS) entry which is preliminary data.</text>
</comment>
<feature type="signal peptide" evidence="1">
    <location>
        <begin position="1"/>
        <end position="23"/>
    </location>
</feature>
<sequence length="315" mass="33626">MFKPALAILTCVASCLMASMTFASDTHILTAHPATYAIARSLTHETSIKITPAAPLKLPASRLYSYLAGRGKTKLIPLAQTANAVITLHSLWPDDPIYPHSRRSNIRIVPIDAAQPLDQALPGIATMPPDNNPDLYEHFNLAPMPANGEQSAPWLSPTALGRIVDIVARDLMSLSPSDTAQIEENLAAIKHELLVQKAKTDQALANADSLVTLALGPHFGYLAADLGLELVGTITASSREWDDARLSLLSQWIAEEDVALVLVDSHTVTPAMLTSIKASGAQPVSLVGAALNTLTPIDWIEQNVAAIEKASTQSE</sequence>
<gene>
    <name evidence="2" type="ORF">Q4490_06295</name>
</gene>
<dbReference type="InterPro" id="IPR050492">
    <property type="entry name" value="Bact_metal-bind_prot9"/>
</dbReference>
<dbReference type="Gene3D" id="3.40.50.1980">
    <property type="entry name" value="Nitrogenase molybdenum iron protein domain"/>
    <property type="match status" value="1"/>
</dbReference>
<dbReference type="PANTHER" id="PTHR42953:SF4">
    <property type="entry name" value="METAL ABC TRANSPORTER SUBSTRATE-BINDING PROTEIN"/>
    <property type="match status" value="1"/>
</dbReference>
<dbReference type="AlphaFoldDB" id="A0AAW7XGK7"/>
<dbReference type="InterPro" id="IPR006127">
    <property type="entry name" value="ZnuA-like"/>
</dbReference>
<reference evidence="2" key="1">
    <citation type="submission" date="2023-07" db="EMBL/GenBank/DDBJ databases">
        <title>Genome content predicts the carbon catabolic preferences of heterotrophic bacteria.</title>
        <authorList>
            <person name="Gralka M."/>
        </authorList>
    </citation>
    <scope>NUCLEOTIDE SEQUENCE</scope>
    <source>
        <strain evidence="2">I2M16</strain>
    </source>
</reference>
<proteinExistence type="predicted"/>